<dbReference type="KEGG" id="bbd:Belba_3613"/>
<dbReference type="FunFam" id="3.40.30.10:FF:000010">
    <property type="entry name" value="Glutathione peroxidase"/>
    <property type="match status" value="1"/>
</dbReference>
<dbReference type="AlphaFoldDB" id="I3ZA37"/>
<dbReference type="EMBL" id="CP003281">
    <property type="protein sequence ID" value="AFL86105.1"/>
    <property type="molecule type" value="Genomic_DNA"/>
</dbReference>
<dbReference type="InterPro" id="IPR000889">
    <property type="entry name" value="Glutathione_peroxidase"/>
</dbReference>
<sequence length="167" mass="18999">MENKFYEFTAEDIKGQLIDMSQYKGKTVLVVNTASKCGLTPQFEGLEKLNKKYSEKGFVVLGFPCSQFANQELSSEDQISEFCEINYGVTFQMFSKIDVNGDQAHPIFKFLKSKLKGGILGSKIKWNFTKFLIDSDGKPVKRFSPFTQPESIEKDIVKLLKRNKAKV</sequence>
<dbReference type="HOGENOM" id="CLU_029507_2_2_10"/>
<keyword evidence="8" id="KW-1185">Reference proteome</keyword>
<feature type="active site" evidence="4">
    <location>
        <position position="37"/>
    </location>
</feature>
<evidence type="ECO:0000259" key="6">
    <source>
        <dbReference type="PROSITE" id="PS51352"/>
    </source>
</evidence>
<dbReference type="Pfam" id="PF00255">
    <property type="entry name" value="GSHPx"/>
    <property type="match status" value="1"/>
</dbReference>
<dbReference type="OrthoDB" id="9789406at2"/>
<keyword evidence="2 5" id="KW-0575">Peroxidase</keyword>
<dbReference type="PROSITE" id="PS00460">
    <property type="entry name" value="GLUTATHIONE_PEROXID_1"/>
    <property type="match status" value="1"/>
</dbReference>
<evidence type="ECO:0000256" key="2">
    <source>
        <dbReference type="ARBA" id="ARBA00022559"/>
    </source>
</evidence>
<reference evidence="8" key="1">
    <citation type="submission" date="2012-06" db="EMBL/GenBank/DDBJ databases">
        <title>The complete genome of Belliella baltica DSM 15883.</title>
        <authorList>
            <person name="Lucas S."/>
            <person name="Copeland A."/>
            <person name="Lapidus A."/>
            <person name="Goodwin L."/>
            <person name="Pitluck S."/>
            <person name="Peters L."/>
            <person name="Mikhailova N."/>
            <person name="Davenport K."/>
            <person name="Kyrpides N."/>
            <person name="Mavromatis K."/>
            <person name="Pagani I."/>
            <person name="Ivanova N."/>
            <person name="Ovchinnikova G."/>
            <person name="Zeytun A."/>
            <person name="Detter J.C."/>
            <person name="Han C."/>
            <person name="Land M."/>
            <person name="Hauser L."/>
            <person name="Markowitz V."/>
            <person name="Cheng J.-F."/>
            <person name="Hugenholtz P."/>
            <person name="Woyke T."/>
            <person name="Wu D."/>
            <person name="Tindall B."/>
            <person name="Pomrenke H."/>
            <person name="Brambilla E."/>
            <person name="Klenk H.-P."/>
            <person name="Eisen J.A."/>
        </authorList>
    </citation>
    <scope>NUCLEOTIDE SEQUENCE [LARGE SCALE GENOMIC DNA]</scope>
    <source>
        <strain evidence="8">DSM 15883 / CIP 108006 / LMG 21964 / BA134</strain>
    </source>
</reference>
<feature type="domain" description="Thioredoxin" evidence="6">
    <location>
        <begin position="1"/>
        <end position="165"/>
    </location>
</feature>
<evidence type="ECO:0000313" key="7">
    <source>
        <dbReference type="EMBL" id="AFL86105.1"/>
    </source>
</evidence>
<evidence type="ECO:0000313" key="8">
    <source>
        <dbReference type="Proteomes" id="UP000006050"/>
    </source>
</evidence>
<accession>I3ZA37</accession>
<dbReference type="eggNOG" id="COG0386">
    <property type="taxonomic scope" value="Bacteria"/>
</dbReference>
<organism evidence="7 8">
    <name type="scientific">Belliella baltica (strain DSM 15883 / CIP 108006 / LMG 21964 / BA134)</name>
    <dbReference type="NCBI Taxonomy" id="866536"/>
    <lineage>
        <taxon>Bacteria</taxon>
        <taxon>Pseudomonadati</taxon>
        <taxon>Bacteroidota</taxon>
        <taxon>Cytophagia</taxon>
        <taxon>Cytophagales</taxon>
        <taxon>Cyclobacteriaceae</taxon>
        <taxon>Belliella</taxon>
    </lineage>
</organism>
<dbReference type="PROSITE" id="PS51355">
    <property type="entry name" value="GLUTATHIONE_PEROXID_3"/>
    <property type="match status" value="1"/>
</dbReference>
<dbReference type="RefSeq" id="WP_014774039.1">
    <property type="nucleotide sequence ID" value="NC_018010.1"/>
</dbReference>
<dbReference type="PROSITE" id="PS51352">
    <property type="entry name" value="THIOREDOXIN_2"/>
    <property type="match status" value="1"/>
</dbReference>
<dbReference type="InterPro" id="IPR013766">
    <property type="entry name" value="Thioredoxin_domain"/>
</dbReference>
<dbReference type="PATRIC" id="fig|866536.3.peg.3741"/>
<evidence type="ECO:0000256" key="4">
    <source>
        <dbReference type="PIRSR" id="PIRSR000303-1"/>
    </source>
</evidence>
<dbReference type="InterPro" id="IPR036249">
    <property type="entry name" value="Thioredoxin-like_sf"/>
</dbReference>
<dbReference type="PIRSF" id="PIRSF000303">
    <property type="entry name" value="Glutathion_perox"/>
    <property type="match status" value="1"/>
</dbReference>
<dbReference type="GO" id="GO:0004601">
    <property type="term" value="F:peroxidase activity"/>
    <property type="evidence" value="ECO:0007669"/>
    <property type="project" value="UniProtKB-KW"/>
</dbReference>
<dbReference type="PRINTS" id="PR01011">
    <property type="entry name" value="GLUTPROXDASE"/>
</dbReference>
<evidence type="ECO:0000256" key="3">
    <source>
        <dbReference type="ARBA" id="ARBA00023002"/>
    </source>
</evidence>
<gene>
    <name evidence="7" type="ordered locus">Belba_3613</name>
</gene>
<dbReference type="GO" id="GO:0034599">
    <property type="term" value="P:cellular response to oxidative stress"/>
    <property type="evidence" value="ECO:0007669"/>
    <property type="project" value="TreeGrafter"/>
</dbReference>
<dbReference type="STRING" id="866536.Belba_3613"/>
<evidence type="ECO:0000256" key="5">
    <source>
        <dbReference type="RuleBase" id="RU000499"/>
    </source>
</evidence>
<dbReference type="PANTHER" id="PTHR11592">
    <property type="entry name" value="GLUTATHIONE PEROXIDASE"/>
    <property type="match status" value="1"/>
</dbReference>
<dbReference type="Gene3D" id="3.40.30.10">
    <property type="entry name" value="Glutaredoxin"/>
    <property type="match status" value="1"/>
</dbReference>
<dbReference type="PANTHER" id="PTHR11592:SF78">
    <property type="entry name" value="GLUTATHIONE PEROXIDASE"/>
    <property type="match status" value="1"/>
</dbReference>
<dbReference type="SUPFAM" id="SSF52833">
    <property type="entry name" value="Thioredoxin-like"/>
    <property type="match status" value="1"/>
</dbReference>
<keyword evidence="3 5" id="KW-0560">Oxidoreductase</keyword>
<evidence type="ECO:0000256" key="1">
    <source>
        <dbReference type="ARBA" id="ARBA00006926"/>
    </source>
</evidence>
<dbReference type="Proteomes" id="UP000006050">
    <property type="component" value="Chromosome"/>
</dbReference>
<name>I3ZA37_BELBD</name>
<dbReference type="InterPro" id="IPR029759">
    <property type="entry name" value="GPX_AS"/>
</dbReference>
<dbReference type="CDD" id="cd00340">
    <property type="entry name" value="GSH_Peroxidase"/>
    <property type="match status" value="1"/>
</dbReference>
<proteinExistence type="inferred from homology"/>
<comment type="similarity">
    <text evidence="1 5">Belongs to the glutathione peroxidase family.</text>
</comment>
<protein>
    <recommendedName>
        <fullName evidence="5">Glutathione peroxidase</fullName>
    </recommendedName>
</protein>